<dbReference type="AlphaFoldDB" id="A0A820I0H4"/>
<dbReference type="Gene3D" id="1.20.120.1960">
    <property type="entry name" value="QSOX sulfhydryl oxidase domain"/>
    <property type="match status" value="1"/>
</dbReference>
<dbReference type="InterPro" id="IPR039798">
    <property type="entry name" value="Sulfhydryl_oxidase"/>
</dbReference>
<dbReference type="Gene3D" id="1.20.120.310">
    <property type="entry name" value="ERV/ALR sulfhydryl oxidase domain"/>
    <property type="match status" value="1"/>
</dbReference>
<gene>
    <name evidence="1" type="ORF">OXD698_LOCUS46298</name>
</gene>
<name>A0A820I0H4_9BILA</name>
<sequence length="147" mass="17088">MKPFVLDKNIISHFQTINRKNIAILTPTLSDIDSATVWMINRDLRRGLPDLTENVKRWIKILYTYYPGSNTMKNFLFNLNEFVKNYTTLSSNEYQTYINSTSIIKLPKLKFDHCNGSDSSKRGYPCTLWVLFHSMTVKQAILAEQNA</sequence>
<dbReference type="GO" id="GO:0000139">
    <property type="term" value="C:Golgi membrane"/>
    <property type="evidence" value="ECO:0007669"/>
    <property type="project" value="TreeGrafter"/>
</dbReference>
<dbReference type="Proteomes" id="UP000663844">
    <property type="component" value="Unassembled WGS sequence"/>
</dbReference>
<reference evidence="1" key="1">
    <citation type="submission" date="2021-02" db="EMBL/GenBank/DDBJ databases">
        <authorList>
            <person name="Nowell W R."/>
        </authorList>
    </citation>
    <scope>NUCLEOTIDE SEQUENCE</scope>
</reference>
<comment type="caution">
    <text evidence="1">The sequence shown here is derived from an EMBL/GenBank/DDBJ whole genome shotgun (WGS) entry which is preliminary data.</text>
</comment>
<dbReference type="GO" id="GO:0006457">
    <property type="term" value="P:protein folding"/>
    <property type="evidence" value="ECO:0007669"/>
    <property type="project" value="TreeGrafter"/>
</dbReference>
<dbReference type="GO" id="GO:0003756">
    <property type="term" value="F:protein disulfide isomerase activity"/>
    <property type="evidence" value="ECO:0007669"/>
    <property type="project" value="TreeGrafter"/>
</dbReference>
<feature type="non-terminal residue" evidence="1">
    <location>
        <position position="1"/>
    </location>
</feature>
<accession>A0A820I0H4</accession>
<proteinExistence type="predicted"/>
<dbReference type="PANTHER" id="PTHR22897:SF8">
    <property type="entry name" value="SULFHYDRYL OXIDASE"/>
    <property type="match status" value="1"/>
</dbReference>
<dbReference type="GO" id="GO:0016971">
    <property type="term" value="F:flavin-dependent sulfhydryl oxidase activity"/>
    <property type="evidence" value="ECO:0007669"/>
    <property type="project" value="InterPro"/>
</dbReference>
<dbReference type="InterPro" id="IPR042568">
    <property type="entry name" value="QSOX_FAD-bd_sf"/>
</dbReference>
<dbReference type="PANTHER" id="PTHR22897">
    <property type="entry name" value="QUIESCIN Q6-RELATED SULFHYDRYL OXIDASE"/>
    <property type="match status" value="1"/>
</dbReference>
<organism evidence="1 2">
    <name type="scientific">Adineta steineri</name>
    <dbReference type="NCBI Taxonomy" id="433720"/>
    <lineage>
        <taxon>Eukaryota</taxon>
        <taxon>Metazoa</taxon>
        <taxon>Spiralia</taxon>
        <taxon>Gnathifera</taxon>
        <taxon>Rotifera</taxon>
        <taxon>Eurotatoria</taxon>
        <taxon>Bdelloidea</taxon>
        <taxon>Adinetida</taxon>
        <taxon>Adinetidae</taxon>
        <taxon>Adineta</taxon>
    </lineage>
</organism>
<dbReference type="EMBL" id="CAJOAZ010016438">
    <property type="protein sequence ID" value="CAF4304777.1"/>
    <property type="molecule type" value="Genomic_DNA"/>
</dbReference>
<evidence type="ECO:0000313" key="1">
    <source>
        <dbReference type="EMBL" id="CAF4304777.1"/>
    </source>
</evidence>
<evidence type="ECO:0000313" key="2">
    <source>
        <dbReference type="Proteomes" id="UP000663844"/>
    </source>
</evidence>
<dbReference type="InterPro" id="IPR036774">
    <property type="entry name" value="ERV/ALR_sulphydryl_oxid_sf"/>
</dbReference>
<dbReference type="GO" id="GO:0005615">
    <property type="term" value="C:extracellular space"/>
    <property type="evidence" value="ECO:0007669"/>
    <property type="project" value="TreeGrafter"/>
</dbReference>
<protein>
    <submittedName>
        <fullName evidence="1">Uncharacterized protein</fullName>
    </submittedName>
</protein>